<keyword evidence="4" id="KW-1185">Reference proteome</keyword>
<evidence type="ECO:0000313" key="4">
    <source>
        <dbReference type="Proteomes" id="UP000032427"/>
    </source>
</evidence>
<gene>
    <name evidence="3" type="ORF">AWOD_II_1252</name>
</gene>
<keyword evidence="1" id="KW-0560">Oxidoreductase</keyword>
<organism evidence="3 4">
    <name type="scientific">Aliivibrio wodanis</name>
    <dbReference type="NCBI Taxonomy" id="80852"/>
    <lineage>
        <taxon>Bacteria</taxon>
        <taxon>Pseudomonadati</taxon>
        <taxon>Pseudomonadota</taxon>
        <taxon>Gammaproteobacteria</taxon>
        <taxon>Vibrionales</taxon>
        <taxon>Vibrionaceae</taxon>
        <taxon>Aliivibrio</taxon>
    </lineage>
</organism>
<dbReference type="EMBL" id="LN554847">
    <property type="protein sequence ID" value="CED57866.1"/>
    <property type="molecule type" value="Genomic_DNA"/>
</dbReference>
<dbReference type="GO" id="GO:0010181">
    <property type="term" value="F:FMN binding"/>
    <property type="evidence" value="ECO:0007669"/>
    <property type="project" value="TreeGrafter"/>
</dbReference>
<name>A0A090I8A2_9GAMM</name>
<dbReference type="OrthoDB" id="9798454at2"/>
<dbReference type="PATRIC" id="fig|80852.17.peg.4061"/>
<evidence type="ECO:0000259" key="2">
    <source>
        <dbReference type="Pfam" id="PF02525"/>
    </source>
</evidence>
<reference evidence="4" key="1">
    <citation type="submission" date="2014-09" db="EMBL/GenBank/DDBJ databases">
        <authorList>
            <person name="Hjerde E."/>
        </authorList>
    </citation>
    <scope>NUCLEOTIDE SEQUENCE [LARGE SCALE GENOMIC DNA]</scope>
    <source>
        <strain evidence="4">06/09/139</strain>
    </source>
</reference>
<dbReference type="SUPFAM" id="SSF52218">
    <property type="entry name" value="Flavoproteins"/>
    <property type="match status" value="1"/>
</dbReference>
<dbReference type="GO" id="GO:0003955">
    <property type="term" value="F:NAD(P)H dehydrogenase (quinone) activity"/>
    <property type="evidence" value="ECO:0007669"/>
    <property type="project" value="TreeGrafter"/>
</dbReference>
<dbReference type="GO" id="GO:0009055">
    <property type="term" value="F:electron transfer activity"/>
    <property type="evidence" value="ECO:0007669"/>
    <property type="project" value="TreeGrafter"/>
</dbReference>
<dbReference type="HOGENOM" id="CLU_058643_0_2_6"/>
<proteinExistence type="predicted"/>
<protein>
    <submittedName>
        <fullName evidence="3">Uncharacterized flavodoxin</fullName>
    </submittedName>
</protein>
<dbReference type="AlphaFoldDB" id="A0A090I8A2"/>
<dbReference type="InterPro" id="IPR003680">
    <property type="entry name" value="Flavodoxin_fold"/>
</dbReference>
<dbReference type="PANTHER" id="PTHR47307">
    <property type="entry name" value="GLUTATHIONE-REGULATED POTASSIUM-EFFLUX SYSTEM ANCILLARY PROTEIN KEFG"/>
    <property type="match status" value="1"/>
</dbReference>
<accession>A0A090I8A2</accession>
<dbReference type="InterPro" id="IPR029039">
    <property type="entry name" value="Flavoprotein-like_sf"/>
</dbReference>
<evidence type="ECO:0000256" key="1">
    <source>
        <dbReference type="ARBA" id="ARBA00023002"/>
    </source>
</evidence>
<dbReference type="GeneID" id="28543509"/>
<evidence type="ECO:0000313" key="3">
    <source>
        <dbReference type="EMBL" id="CED57866.1"/>
    </source>
</evidence>
<sequence length="179" mass="20309">MKRILVLLAHPLIESSTINRTLVEALSKHEQVTTHNLYQTYPDFQIDAEKEKELLLCHDIIVFVFPIYWYSSPSLLKEWQDCVLEYGFAYGSKGNKLHGKTLLCMTSTGSSLSAYQPDDSQESILKTLLMPIEKMAQDTGLNYLEPITLYGSRTAVEEGRLAPHVTHCMDKINALLSEE</sequence>
<dbReference type="InterPro" id="IPR046980">
    <property type="entry name" value="KefG/KefF"/>
</dbReference>
<dbReference type="Proteomes" id="UP000032427">
    <property type="component" value="Chromosome 2"/>
</dbReference>
<dbReference type="STRING" id="80852.AWOD_II_1252"/>
<dbReference type="PANTHER" id="PTHR47307:SF1">
    <property type="entry name" value="GLUTATHIONE-REGULATED POTASSIUM-EFFLUX SYSTEM ANCILLARY PROTEIN KEFG"/>
    <property type="match status" value="1"/>
</dbReference>
<dbReference type="KEGG" id="awd:AWOD_II_1252"/>
<dbReference type="Gene3D" id="3.40.50.360">
    <property type="match status" value="1"/>
</dbReference>
<feature type="domain" description="Flavodoxin-like fold" evidence="2">
    <location>
        <begin position="2"/>
        <end position="156"/>
    </location>
</feature>
<dbReference type="Pfam" id="PF02525">
    <property type="entry name" value="Flavodoxin_2"/>
    <property type="match status" value="1"/>
</dbReference>